<reference evidence="1 2" key="1">
    <citation type="submission" date="2020-02" db="EMBL/GenBank/DDBJ databases">
        <title>Draft genome sequence of Haematococcus lacustris strain NIES-144.</title>
        <authorList>
            <person name="Morimoto D."/>
            <person name="Nakagawa S."/>
            <person name="Yoshida T."/>
            <person name="Sawayama S."/>
        </authorList>
    </citation>
    <scope>NUCLEOTIDE SEQUENCE [LARGE SCALE GENOMIC DNA]</scope>
    <source>
        <strain evidence="1 2">NIES-144</strain>
    </source>
</reference>
<evidence type="ECO:0000313" key="1">
    <source>
        <dbReference type="EMBL" id="GFH09036.1"/>
    </source>
</evidence>
<comment type="caution">
    <text evidence="1">The sequence shown here is derived from an EMBL/GenBank/DDBJ whole genome shotgun (WGS) entry which is preliminary data.</text>
</comment>
<name>A0A699YQ15_HAELA</name>
<dbReference type="AlphaFoldDB" id="A0A699YQ15"/>
<dbReference type="EMBL" id="BLLF01000204">
    <property type="protein sequence ID" value="GFH09036.1"/>
    <property type="molecule type" value="Genomic_DNA"/>
</dbReference>
<keyword evidence="2" id="KW-1185">Reference proteome</keyword>
<dbReference type="Proteomes" id="UP000485058">
    <property type="component" value="Unassembled WGS sequence"/>
</dbReference>
<organism evidence="1 2">
    <name type="scientific">Haematococcus lacustris</name>
    <name type="common">Green alga</name>
    <name type="synonym">Haematococcus pluvialis</name>
    <dbReference type="NCBI Taxonomy" id="44745"/>
    <lineage>
        <taxon>Eukaryota</taxon>
        <taxon>Viridiplantae</taxon>
        <taxon>Chlorophyta</taxon>
        <taxon>core chlorophytes</taxon>
        <taxon>Chlorophyceae</taxon>
        <taxon>CS clade</taxon>
        <taxon>Chlamydomonadales</taxon>
        <taxon>Haematococcaceae</taxon>
        <taxon>Haematococcus</taxon>
    </lineage>
</organism>
<evidence type="ECO:0000313" key="2">
    <source>
        <dbReference type="Proteomes" id="UP000485058"/>
    </source>
</evidence>
<gene>
    <name evidence="1" type="ORF">HaLaN_04103</name>
</gene>
<proteinExistence type="predicted"/>
<protein>
    <submittedName>
        <fullName evidence="1">AP2/ERF domain-containing protein</fullName>
    </submittedName>
</protein>
<sequence>MVNSKSPSPPVEQEIEAAKTFDRANLFLRGSRGKLNFGYELYVDAEGHLIPDQKLFGHITTMLQKGKGKRGRPGPGEVGGPSPNDVMVHTPGMEVSRLVAGTAAPQRMTNGMFDMPHGCSATGYLPGDDECFAMLYTNPGQPEGMGVAVWDGTGCVDLGHYDTEKDARQAATTVLKLAIFQRHLLRSGPEIVSALQSEAAHQVRRDV</sequence>
<accession>A0A699YQ15</accession>